<proteinExistence type="inferred from homology"/>
<keyword evidence="8" id="KW-1185">Reference proteome</keyword>
<organism evidence="7 8">
    <name type="scientific">Thermoflavifilum aggregans</name>
    <dbReference type="NCBI Taxonomy" id="454188"/>
    <lineage>
        <taxon>Bacteria</taxon>
        <taxon>Pseudomonadati</taxon>
        <taxon>Bacteroidota</taxon>
        <taxon>Chitinophagia</taxon>
        <taxon>Chitinophagales</taxon>
        <taxon>Chitinophagaceae</taxon>
        <taxon>Thermoflavifilum</taxon>
    </lineage>
</organism>
<evidence type="ECO:0000256" key="1">
    <source>
        <dbReference type="ARBA" id="ARBA00001695"/>
    </source>
</evidence>
<evidence type="ECO:0000256" key="6">
    <source>
        <dbReference type="RuleBase" id="RU361192"/>
    </source>
</evidence>
<feature type="chain" id="PRO_5014489876" description="Arabinogalactan endo-beta-1,4-galactanase" evidence="6">
    <location>
        <begin position="30"/>
        <end position="342"/>
    </location>
</feature>
<feature type="signal peptide" evidence="6">
    <location>
        <begin position="1"/>
        <end position="29"/>
    </location>
</feature>
<evidence type="ECO:0000256" key="4">
    <source>
        <dbReference type="ARBA" id="ARBA00022801"/>
    </source>
</evidence>
<evidence type="ECO:0000256" key="2">
    <source>
        <dbReference type="ARBA" id="ARBA00010687"/>
    </source>
</evidence>
<evidence type="ECO:0000256" key="5">
    <source>
        <dbReference type="ARBA" id="ARBA00023295"/>
    </source>
</evidence>
<dbReference type="InterPro" id="IPR011683">
    <property type="entry name" value="Glyco_hydro_53"/>
</dbReference>
<reference evidence="7 8" key="1">
    <citation type="submission" date="2017-11" db="EMBL/GenBank/DDBJ databases">
        <title>Genomic Encyclopedia of Archaeal and Bacterial Type Strains, Phase II (KMG-II): From Individual Species to Whole Genera.</title>
        <authorList>
            <person name="Goeker M."/>
        </authorList>
    </citation>
    <scope>NUCLEOTIDE SEQUENCE [LARGE SCALE GENOMIC DNA]</scope>
    <source>
        <strain evidence="7 8">DSM 27268</strain>
    </source>
</reference>
<protein>
    <recommendedName>
        <fullName evidence="3 6">Arabinogalactan endo-beta-1,4-galactanase</fullName>
        <ecNumber evidence="3 6">3.2.1.89</ecNumber>
    </recommendedName>
</protein>
<comment type="caution">
    <text evidence="7">The sequence shown here is derived from an EMBL/GenBank/DDBJ whole genome shotgun (WGS) entry which is preliminary data.</text>
</comment>
<comment type="catalytic activity">
    <reaction evidence="1 6">
        <text>The enzyme specifically hydrolyzes (1-&gt;4)-beta-D-galactosidic linkages in type I arabinogalactans.</text>
        <dbReference type="EC" id="3.2.1.89"/>
    </reaction>
</comment>
<dbReference type="Pfam" id="PF07745">
    <property type="entry name" value="Glyco_hydro_53"/>
    <property type="match status" value="1"/>
</dbReference>
<keyword evidence="6" id="KW-0732">Signal</keyword>
<dbReference type="EC" id="3.2.1.89" evidence="3 6"/>
<dbReference type="InterPro" id="IPR017853">
    <property type="entry name" value="GH"/>
</dbReference>
<comment type="similarity">
    <text evidence="2 6">Belongs to the glycosyl hydrolase 53 family.</text>
</comment>
<dbReference type="AlphaFoldDB" id="A0A2M9CRB6"/>
<dbReference type="SUPFAM" id="SSF51445">
    <property type="entry name" value="(Trans)glycosidases"/>
    <property type="match status" value="1"/>
</dbReference>
<sequence length="342" mass="38944">MYMRSYQFVMMICMYLIGMGCSTHQPSFAQSSPRILGADISFLPQLEDEGMHFQVDGQTEDAIAILHQHGFNFIRLRIFVHPEADSGYSPGKGYCDLSHTLAMARRIKAAGMGFLLDFHYSDTWADPGKQYIPEAWKNLSLQLLEDSLYHYTRSVLLALKNQGTLPDIVQTGNEINNGILWPVGNIEHTDTLAELLKTAIAAVKSVDPHIRVMLHIADGGQNAESRWFLNAMLQRQVPFDLIGQSYYPQWHGTLTDLQNNLTDLAGRYTQPIIVVEYTYHKKEVNDIVFHLPNQKGWGTFIWEPLNTWEAIFDKQGVANDSLLHIYDSLSVQYQIPRNDPLQ</sequence>
<dbReference type="PANTHER" id="PTHR34983:SF1">
    <property type="entry name" value="ARABINOGALACTAN ENDO-BETA-1,4-GALACTANASE A"/>
    <property type="match status" value="1"/>
</dbReference>
<dbReference type="PANTHER" id="PTHR34983">
    <property type="entry name" value="ARABINOGALACTAN ENDO-BETA-1,4-GALACTANASE A"/>
    <property type="match status" value="1"/>
</dbReference>
<dbReference type="PROSITE" id="PS51257">
    <property type="entry name" value="PROKAR_LIPOPROTEIN"/>
    <property type="match status" value="1"/>
</dbReference>
<dbReference type="EMBL" id="PGFG01000001">
    <property type="protein sequence ID" value="PJJ74472.1"/>
    <property type="molecule type" value="Genomic_DNA"/>
</dbReference>
<dbReference type="Proteomes" id="UP000230000">
    <property type="component" value="Unassembled WGS sequence"/>
</dbReference>
<evidence type="ECO:0000256" key="3">
    <source>
        <dbReference type="ARBA" id="ARBA00012556"/>
    </source>
</evidence>
<keyword evidence="4 6" id="KW-0378">Hydrolase</keyword>
<dbReference type="GO" id="GO:0031218">
    <property type="term" value="F:arabinogalactan endo-1,4-beta-galactosidase activity"/>
    <property type="evidence" value="ECO:0007669"/>
    <property type="project" value="UniProtKB-EC"/>
</dbReference>
<gene>
    <name evidence="7" type="ORF">BXY57_0030</name>
</gene>
<dbReference type="GO" id="GO:0045490">
    <property type="term" value="P:pectin catabolic process"/>
    <property type="evidence" value="ECO:0007669"/>
    <property type="project" value="TreeGrafter"/>
</dbReference>
<name>A0A2M9CRB6_9BACT</name>
<keyword evidence="5 6" id="KW-0326">Glycosidase</keyword>
<accession>A0A2M9CRB6</accession>
<dbReference type="Gene3D" id="3.20.20.80">
    <property type="entry name" value="Glycosidases"/>
    <property type="match status" value="1"/>
</dbReference>
<dbReference type="GO" id="GO:0015926">
    <property type="term" value="F:glucosidase activity"/>
    <property type="evidence" value="ECO:0007669"/>
    <property type="project" value="InterPro"/>
</dbReference>
<evidence type="ECO:0000313" key="8">
    <source>
        <dbReference type="Proteomes" id="UP000230000"/>
    </source>
</evidence>
<evidence type="ECO:0000313" key="7">
    <source>
        <dbReference type="EMBL" id="PJJ74472.1"/>
    </source>
</evidence>